<dbReference type="Proteomes" id="UP001408356">
    <property type="component" value="Unassembled WGS sequence"/>
</dbReference>
<feature type="compositionally biased region" description="Acidic residues" evidence="1">
    <location>
        <begin position="271"/>
        <end position="283"/>
    </location>
</feature>
<dbReference type="Pfam" id="PF06881">
    <property type="entry name" value="Elongin_A"/>
    <property type="match status" value="1"/>
</dbReference>
<comment type="caution">
    <text evidence="2">The sequence shown here is derived from an EMBL/GenBank/DDBJ whole genome shotgun (WGS) entry which is preliminary data.</text>
</comment>
<feature type="compositionally biased region" description="Low complexity" evidence="1">
    <location>
        <begin position="365"/>
        <end position="378"/>
    </location>
</feature>
<dbReference type="InterPro" id="IPR051870">
    <property type="entry name" value="Elongin-A_domain"/>
</dbReference>
<gene>
    <name evidence="2" type="ORF">SUNI508_09084</name>
</gene>
<reference evidence="2 3" key="1">
    <citation type="journal article" date="2024" name="J. Plant Pathol.">
        <title>Sequence and assembly of the genome of Seiridium unicorne, isolate CBS 538.82, causal agent of cypress canker disease.</title>
        <authorList>
            <person name="Scali E."/>
            <person name="Rocca G.D."/>
            <person name="Danti R."/>
            <person name="Garbelotto M."/>
            <person name="Barberini S."/>
            <person name="Baroncelli R."/>
            <person name="Emiliani G."/>
        </authorList>
    </citation>
    <scope>NUCLEOTIDE SEQUENCE [LARGE SCALE GENOMIC DNA]</scope>
    <source>
        <strain evidence="2 3">BM-138-508</strain>
    </source>
</reference>
<feature type="compositionally biased region" description="Acidic residues" evidence="1">
    <location>
        <begin position="292"/>
        <end position="303"/>
    </location>
</feature>
<proteinExistence type="predicted"/>
<evidence type="ECO:0000313" key="2">
    <source>
        <dbReference type="EMBL" id="KAK9417066.1"/>
    </source>
</evidence>
<feature type="compositionally biased region" description="Polar residues" evidence="1">
    <location>
        <begin position="328"/>
        <end position="348"/>
    </location>
</feature>
<dbReference type="PANTHER" id="PTHR15141:SF76">
    <property type="entry name" value="TRANSCRIPTION ELONGATION FACTOR B POLYPEPTIDE 3"/>
    <property type="match status" value="1"/>
</dbReference>
<evidence type="ECO:0000256" key="1">
    <source>
        <dbReference type="SAM" id="MobiDB-lite"/>
    </source>
</evidence>
<dbReference type="PANTHER" id="PTHR15141">
    <property type="entry name" value="TRANSCRIPTION ELONGATION FACTOR B POLYPEPTIDE 3"/>
    <property type="match status" value="1"/>
</dbReference>
<organism evidence="2 3">
    <name type="scientific">Seiridium unicorne</name>
    <dbReference type="NCBI Taxonomy" id="138068"/>
    <lineage>
        <taxon>Eukaryota</taxon>
        <taxon>Fungi</taxon>
        <taxon>Dikarya</taxon>
        <taxon>Ascomycota</taxon>
        <taxon>Pezizomycotina</taxon>
        <taxon>Sordariomycetes</taxon>
        <taxon>Xylariomycetidae</taxon>
        <taxon>Amphisphaeriales</taxon>
        <taxon>Sporocadaceae</taxon>
        <taxon>Seiridium</taxon>
    </lineage>
</organism>
<dbReference type="InterPro" id="IPR010684">
    <property type="entry name" value="RNA_pol_II_trans_fac_SIII_A"/>
</dbReference>
<evidence type="ECO:0008006" key="4">
    <source>
        <dbReference type="Google" id="ProtNLM"/>
    </source>
</evidence>
<name>A0ABR2URM7_9PEZI</name>
<feature type="compositionally biased region" description="Low complexity" evidence="1">
    <location>
        <begin position="387"/>
        <end position="398"/>
    </location>
</feature>
<evidence type="ECO:0000313" key="3">
    <source>
        <dbReference type="Proteomes" id="UP001408356"/>
    </source>
</evidence>
<dbReference type="Gene3D" id="6.10.250.3180">
    <property type="match status" value="1"/>
</dbReference>
<sequence>MPAHPTLSQAYTAIRNLGLPNSRKEINDVGGLPYHIVRPILLRIDNAVQLRTIEEASPHIALDDEECWRRLIEKNFAVLHAQHDMVPRNPASWHKVYARYAKINAKAKAEAEAKLRAAFAGIQKKKAENSSSIESYQKLPRPPRDMKNVGRKAAVGRRGGSSDTGELKFTAGSRTKTTSGASVMRRVKREAAEVAARNRLATPNGALRVREGQIKKAPKGMVHEQSVKKNPAVKALPPTAQSREDEYRDRQMEEREERLRKLKAKGANILEDSDVDEDDEDDVFGGGRLNVDDLEELFDDDDEPVKPDPPRRLAALPGKNRGLLSNAYRGTSSATVQKVPSSTSTVNRPASKPVAREVAPQPKVSTTSRPTTTLSSPPVGHTSPEKSAPSANGPSGSPEPRPRMPIKRKAVDVFMKPKPKTQRR</sequence>
<accession>A0ABR2URM7</accession>
<protein>
    <recommendedName>
        <fullName evidence="4">Elongin-A</fullName>
    </recommendedName>
</protein>
<keyword evidence="3" id="KW-1185">Reference proteome</keyword>
<feature type="region of interest" description="Disordered" evidence="1">
    <location>
        <begin position="130"/>
        <end position="168"/>
    </location>
</feature>
<feature type="compositionally biased region" description="Basic and acidic residues" evidence="1">
    <location>
        <begin position="242"/>
        <end position="259"/>
    </location>
</feature>
<feature type="region of interest" description="Disordered" evidence="1">
    <location>
        <begin position="218"/>
        <end position="424"/>
    </location>
</feature>
<dbReference type="EMBL" id="JARVKF010000401">
    <property type="protein sequence ID" value="KAK9417066.1"/>
    <property type="molecule type" value="Genomic_DNA"/>
</dbReference>